<dbReference type="InterPro" id="IPR002902">
    <property type="entry name" value="GNK2"/>
</dbReference>
<dbReference type="EMBL" id="OU503058">
    <property type="protein sequence ID" value="CAI9787887.1"/>
    <property type="molecule type" value="Genomic_DNA"/>
</dbReference>
<proteinExistence type="predicted"/>
<evidence type="ECO:0000256" key="3">
    <source>
        <dbReference type="SAM" id="Phobius"/>
    </source>
</evidence>
<dbReference type="CDD" id="cd23509">
    <property type="entry name" value="Gnk2-like"/>
    <property type="match status" value="2"/>
</dbReference>
<evidence type="ECO:0000259" key="4">
    <source>
        <dbReference type="PROSITE" id="PS51473"/>
    </source>
</evidence>
<evidence type="ECO:0000313" key="5">
    <source>
        <dbReference type="EMBL" id="CAI9787887.1"/>
    </source>
</evidence>
<organism evidence="5 6">
    <name type="scientific">Fraxinus pennsylvanica</name>
    <dbReference type="NCBI Taxonomy" id="56036"/>
    <lineage>
        <taxon>Eukaryota</taxon>
        <taxon>Viridiplantae</taxon>
        <taxon>Streptophyta</taxon>
        <taxon>Embryophyta</taxon>
        <taxon>Tracheophyta</taxon>
        <taxon>Spermatophyta</taxon>
        <taxon>Magnoliopsida</taxon>
        <taxon>eudicotyledons</taxon>
        <taxon>Gunneridae</taxon>
        <taxon>Pentapetalae</taxon>
        <taxon>asterids</taxon>
        <taxon>lamiids</taxon>
        <taxon>Lamiales</taxon>
        <taxon>Oleaceae</taxon>
        <taxon>Oleeae</taxon>
        <taxon>Fraxinus</taxon>
    </lineage>
</organism>
<dbReference type="PROSITE" id="PS51473">
    <property type="entry name" value="GNK2"/>
    <property type="match status" value="2"/>
</dbReference>
<dbReference type="Pfam" id="PF01657">
    <property type="entry name" value="Stress-antifung"/>
    <property type="match status" value="2"/>
</dbReference>
<reference evidence="5" key="1">
    <citation type="submission" date="2023-05" db="EMBL/GenBank/DDBJ databases">
        <authorList>
            <person name="Huff M."/>
        </authorList>
    </citation>
    <scope>NUCLEOTIDE SEQUENCE</scope>
</reference>
<gene>
    <name evidence="5" type="ORF">FPE_LOCUS35317</name>
</gene>
<feature type="domain" description="Gnk2-homologous" evidence="4">
    <location>
        <begin position="1"/>
        <end position="86"/>
    </location>
</feature>
<protein>
    <recommendedName>
        <fullName evidence="4">Gnk2-homologous domain-containing protein</fullName>
    </recommendedName>
</protein>
<keyword evidence="3" id="KW-0472">Membrane</keyword>
<keyword evidence="6" id="KW-1185">Reference proteome</keyword>
<dbReference type="PANTHER" id="PTHR32099">
    <property type="entry name" value="CYSTEINE-RICH REPEAT SECRETORY PROTEIN"/>
    <property type="match status" value="1"/>
</dbReference>
<dbReference type="AlphaFoldDB" id="A0AAD2EDJ5"/>
<evidence type="ECO:0000313" key="6">
    <source>
        <dbReference type="Proteomes" id="UP000834106"/>
    </source>
</evidence>
<evidence type="ECO:0000256" key="2">
    <source>
        <dbReference type="ARBA" id="ARBA00022737"/>
    </source>
</evidence>
<sequence length="279" mass="31249">MYKANLDTLLSSVSSNIGTDGFYNASMGENSDRVNIIALCRADLQPYQCREYVANATIEVLKKCLYQKQAVFWHEFCMVRYSNNAILGTPAILPYEVAFKTDPIPDSEKFYKELNILLDSLRNQTVFNSSTQKFAAGSRPEPNFKRIYAFEQCTPDITPEDCGACLYQSALIIPRGNPGVRILTPSCYLRFQTSPFYNDTMVRTLQLEPTQAILVPPASGKEDNDNTTRTVIIVVIPTVACLILALSIGIFVRMRRKHKPSGELESKLSFLLLSTSTSI</sequence>
<name>A0AAD2EDJ5_9LAMI</name>
<feature type="domain" description="Gnk2-homologous" evidence="4">
    <location>
        <begin position="92"/>
        <end position="196"/>
    </location>
</feature>
<dbReference type="PANTHER" id="PTHR32099:SF51">
    <property type="entry name" value="CYSTEINE-RICH RECEPTOR-LIKE PROTEIN KINASE 25 ISOFORM X1"/>
    <property type="match status" value="1"/>
</dbReference>
<keyword evidence="3" id="KW-0812">Transmembrane</keyword>
<keyword evidence="2" id="KW-0677">Repeat</keyword>
<evidence type="ECO:0000256" key="1">
    <source>
        <dbReference type="ARBA" id="ARBA00022729"/>
    </source>
</evidence>
<dbReference type="Proteomes" id="UP000834106">
    <property type="component" value="Chromosome 23"/>
</dbReference>
<feature type="transmembrane region" description="Helical" evidence="3">
    <location>
        <begin position="231"/>
        <end position="252"/>
    </location>
</feature>
<keyword evidence="3" id="KW-1133">Transmembrane helix</keyword>
<dbReference type="Gene3D" id="3.30.430.20">
    <property type="entry name" value="Gnk2 domain, C-X8-C-X2-C motif"/>
    <property type="match status" value="2"/>
</dbReference>
<dbReference type="InterPro" id="IPR038408">
    <property type="entry name" value="GNK2_sf"/>
</dbReference>
<keyword evidence="1" id="KW-0732">Signal</keyword>
<accession>A0AAD2EDJ5</accession>